<dbReference type="PANTHER" id="PTHR11444:SF1">
    <property type="entry name" value="FUMARATE HYDRATASE, MITOCHONDRIAL"/>
    <property type="match status" value="1"/>
</dbReference>
<comment type="miscellaneous">
    <text evidence="4">There are 2 substrate-binding sites: the catalytic A site, and the non-catalytic B site that may play a role in the transfer of substrate or product between the active site and the solvent. Alternatively, the B site may bind allosteric effectors.</text>
</comment>
<evidence type="ECO:0000259" key="6">
    <source>
        <dbReference type="Pfam" id="PF10415"/>
    </source>
</evidence>
<feature type="site" description="Important for catalytic activity" evidence="4">
    <location>
        <position position="332"/>
    </location>
</feature>
<dbReference type="InterPro" id="IPR024083">
    <property type="entry name" value="Fumarase/histidase_N"/>
</dbReference>
<dbReference type="Pfam" id="PF00206">
    <property type="entry name" value="Lyase_1"/>
    <property type="match status" value="1"/>
</dbReference>
<keyword evidence="4" id="KW-0963">Cytoplasm</keyword>
<comment type="catalytic activity">
    <reaction evidence="1">
        <text>L-aspartate = fumarate + NH4(+)</text>
        <dbReference type="Rhea" id="RHEA:16601"/>
        <dbReference type="ChEBI" id="CHEBI:28938"/>
        <dbReference type="ChEBI" id="CHEBI:29806"/>
        <dbReference type="ChEBI" id="CHEBI:29991"/>
        <dbReference type="EC" id="4.3.1.1"/>
    </reaction>
</comment>
<evidence type="ECO:0000313" key="7">
    <source>
        <dbReference type="EMBL" id="MDZ5760018.1"/>
    </source>
</evidence>
<accession>A0AAW9KD45</accession>
<feature type="binding site" evidence="4">
    <location>
        <begin position="325"/>
        <end position="327"/>
    </location>
    <ligand>
        <name>substrate</name>
    </ligand>
</feature>
<feature type="binding site" description="in site B" evidence="4">
    <location>
        <begin position="130"/>
        <end position="133"/>
    </location>
    <ligand>
        <name>substrate</name>
    </ligand>
</feature>
<dbReference type="FunFam" id="1.20.200.10:FF:000001">
    <property type="entry name" value="Fumarate hydratase, mitochondrial"/>
    <property type="match status" value="1"/>
</dbReference>
<protein>
    <recommendedName>
        <fullName evidence="4">Fumarate hydratase class II</fullName>
        <shortName evidence="4">Fumarase C</shortName>
        <ecNumber evidence="4">4.2.1.2</ecNumber>
    </recommendedName>
    <alternativeName>
        <fullName evidence="4">Aerobic fumarase</fullName>
    </alternativeName>
    <alternativeName>
        <fullName evidence="4">Iron-independent fumarase</fullName>
    </alternativeName>
</protein>
<organism evidence="7 8">
    <name type="scientific">Carnobacterium maltaromaticum</name>
    <name type="common">Carnobacterium piscicola</name>
    <dbReference type="NCBI Taxonomy" id="2751"/>
    <lineage>
        <taxon>Bacteria</taxon>
        <taxon>Bacillati</taxon>
        <taxon>Bacillota</taxon>
        <taxon>Bacilli</taxon>
        <taxon>Lactobacillales</taxon>
        <taxon>Carnobacteriaceae</taxon>
        <taxon>Carnobacterium</taxon>
    </lineage>
</organism>
<comment type="catalytic activity">
    <reaction evidence="4">
        <text>(S)-malate = fumarate + H2O</text>
        <dbReference type="Rhea" id="RHEA:12460"/>
        <dbReference type="ChEBI" id="CHEBI:15377"/>
        <dbReference type="ChEBI" id="CHEBI:15589"/>
        <dbReference type="ChEBI" id="CHEBI:29806"/>
        <dbReference type="EC" id="4.2.1.2"/>
    </reaction>
</comment>
<feature type="active site" description="Proton donor/acceptor" evidence="4">
    <location>
        <position position="189"/>
    </location>
</feature>
<dbReference type="PANTHER" id="PTHR11444">
    <property type="entry name" value="ASPARTATEAMMONIA/ARGININOSUCCINATE/ADENYLOSUCCINATE LYASE"/>
    <property type="match status" value="1"/>
</dbReference>
<dbReference type="InterPro" id="IPR005677">
    <property type="entry name" value="Fum_hydII"/>
</dbReference>
<dbReference type="GO" id="GO:0005737">
    <property type="term" value="C:cytoplasm"/>
    <property type="evidence" value="ECO:0007669"/>
    <property type="project" value="UniProtKB-SubCell"/>
</dbReference>
<feature type="domain" description="Fumarase C C-terminal" evidence="6">
    <location>
        <begin position="409"/>
        <end position="461"/>
    </location>
</feature>
<evidence type="ECO:0000256" key="3">
    <source>
        <dbReference type="ARBA" id="ARBA00023239"/>
    </source>
</evidence>
<dbReference type="HAMAP" id="MF_00743">
    <property type="entry name" value="FumaraseC"/>
    <property type="match status" value="1"/>
</dbReference>
<feature type="binding site" evidence="4">
    <location>
        <begin position="102"/>
        <end position="104"/>
    </location>
    <ligand>
        <name>substrate</name>
    </ligand>
</feature>
<comment type="pathway">
    <text evidence="4">Carbohydrate metabolism; tricarboxylic acid cycle; (S)-malate from fumarate: step 1/1.</text>
</comment>
<dbReference type="InterPro" id="IPR008948">
    <property type="entry name" value="L-Aspartase-like"/>
</dbReference>
<dbReference type="CDD" id="cd01362">
    <property type="entry name" value="Fumarase_classII"/>
    <property type="match status" value="1"/>
</dbReference>
<dbReference type="RefSeq" id="WP_322809554.1">
    <property type="nucleotide sequence ID" value="NZ_JAVBVO010000005.1"/>
</dbReference>
<dbReference type="Proteomes" id="UP001290462">
    <property type="component" value="Unassembled WGS sequence"/>
</dbReference>
<dbReference type="GO" id="GO:0004333">
    <property type="term" value="F:fumarate hydratase activity"/>
    <property type="evidence" value="ECO:0007669"/>
    <property type="project" value="UniProtKB-UniRule"/>
</dbReference>
<gene>
    <name evidence="4 7" type="primary">fumC</name>
    <name evidence="7" type="ORF">RAK27_15390</name>
</gene>
<comment type="function">
    <text evidence="4">Involved in the TCA cycle. Catalyzes the stereospecific interconversion of fumarate to L-malate.</text>
</comment>
<feature type="binding site" evidence="4">
    <location>
        <position position="320"/>
    </location>
    <ligand>
        <name>substrate</name>
    </ligand>
</feature>
<dbReference type="NCBIfam" id="TIGR00979">
    <property type="entry name" value="fumC_II"/>
    <property type="match status" value="1"/>
</dbReference>
<dbReference type="InterPro" id="IPR000362">
    <property type="entry name" value="Fumarate_lyase_fam"/>
</dbReference>
<name>A0AAW9KD45_CARML</name>
<feature type="binding site" evidence="4">
    <location>
        <begin position="140"/>
        <end position="142"/>
    </location>
    <ligand>
        <name>substrate</name>
    </ligand>
</feature>
<dbReference type="PRINTS" id="PR00145">
    <property type="entry name" value="ARGSUCLYASE"/>
</dbReference>
<dbReference type="PRINTS" id="PR00149">
    <property type="entry name" value="FUMRATELYASE"/>
</dbReference>
<dbReference type="Gene3D" id="1.10.40.30">
    <property type="entry name" value="Fumarase/aspartase (C-terminal domain)"/>
    <property type="match status" value="1"/>
</dbReference>
<dbReference type="EMBL" id="JAVBVO010000005">
    <property type="protein sequence ID" value="MDZ5760018.1"/>
    <property type="molecule type" value="Genomic_DNA"/>
</dbReference>
<dbReference type="GO" id="GO:0006108">
    <property type="term" value="P:malate metabolic process"/>
    <property type="evidence" value="ECO:0007669"/>
    <property type="project" value="TreeGrafter"/>
</dbReference>
<dbReference type="EC" id="4.2.1.2" evidence="4"/>
<dbReference type="InterPro" id="IPR018951">
    <property type="entry name" value="Fumarase_C_C"/>
</dbReference>
<feature type="active site" evidence="4">
    <location>
        <position position="319"/>
    </location>
</feature>
<comment type="subunit">
    <text evidence="4">Homotetramer.</text>
</comment>
<evidence type="ECO:0000256" key="4">
    <source>
        <dbReference type="HAMAP-Rule" id="MF_00743"/>
    </source>
</evidence>
<evidence type="ECO:0000256" key="1">
    <source>
        <dbReference type="ARBA" id="ARBA00001494"/>
    </source>
</evidence>
<evidence type="ECO:0000259" key="5">
    <source>
        <dbReference type="Pfam" id="PF00206"/>
    </source>
</evidence>
<dbReference type="GO" id="GO:0006106">
    <property type="term" value="P:fumarate metabolic process"/>
    <property type="evidence" value="ECO:0007669"/>
    <property type="project" value="InterPro"/>
</dbReference>
<dbReference type="FunFam" id="1.10.40.30:FF:000002">
    <property type="entry name" value="Fumarate hydratase class II"/>
    <property type="match status" value="1"/>
</dbReference>
<dbReference type="InterPro" id="IPR022761">
    <property type="entry name" value="Fumarate_lyase_N"/>
</dbReference>
<dbReference type="FunFam" id="1.10.275.10:FF:000001">
    <property type="entry name" value="Fumarate hydratase, mitochondrial"/>
    <property type="match status" value="1"/>
</dbReference>
<comment type="similarity">
    <text evidence="2 4">Belongs to the class-II fumarase/aspartase family. Fumarase subfamily.</text>
</comment>
<dbReference type="GO" id="GO:0008797">
    <property type="term" value="F:aspartate ammonia-lyase activity"/>
    <property type="evidence" value="ECO:0007669"/>
    <property type="project" value="UniProtKB-EC"/>
</dbReference>
<dbReference type="InterPro" id="IPR020557">
    <property type="entry name" value="Fumarate_lyase_CS"/>
</dbReference>
<keyword evidence="3 4" id="KW-0456">Lyase</keyword>
<dbReference type="GO" id="GO:0006099">
    <property type="term" value="P:tricarboxylic acid cycle"/>
    <property type="evidence" value="ECO:0007669"/>
    <property type="project" value="UniProtKB-UniRule"/>
</dbReference>
<dbReference type="PROSITE" id="PS00163">
    <property type="entry name" value="FUMARATE_LYASES"/>
    <property type="match status" value="1"/>
</dbReference>
<dbReference type="Pfam" id="PF10415">
    <property type="entry name" value="FumaraseC_C"/>
    <property type="match status" value="1"/>
</dbReference>
<evidence type="ECO:0000313" key="8">
    <source>
        <dbReference type="Proteomes" id="UP001290462"/>
    </source>
</evidence>
<evidence type="ECO:0000256" key="2">
    <source>
        <dbReference type="ARBA" id="ARBA00009084"/>
    </source>
</evidence>
<comment type="subcellular location">
    <subcellularLocation>
        <location evidence="4">Cytoplasm</location>
    </subcellularLocation>
</comment>
<sequence>MPDTHQQYRIEKDSLGEIKVANDKFWGAQTERSLANFKIGTEKIPASVILAFAQLKRATAIVNEQNKTLDPQIKEAIVAATDAILTGEYMEHFPLVTWQTGSGTQSNMNMNEVIAHLANQQSEGTNLTIHPNDHVNMSQSSNDTFPTAMNIAAYDAVISELIPECKKMIEVLEEKIEAYQNLVKIGRTHLQDATPLTFGQEISGWKTMIERGLHFIETSSQSILELAIGGTAVGTGLNAPAGFGEAVANELSLAMGHLFKSAPNKFYALTSHSDLSYTHGAIRSLASDLMKIANDVRWLASGPRSGIGEITIPANEPGSSIMPGKINPTQSEALTMVVAQVMGNDVTINVAASQGNFELNVYKPVIILNFLQSVTLLSDAMRSFRLNCLVGLEANEAAMGTLVERSLMLVTALSPHIGYEKSATIAKKALAENLSLRESALALNFVTEAEFDLWVDATKMI</sequence>
<proteinExistence type="inferred from homology"/>
<dbReference type="AlphaFoldDB" id="A0AAW9KD45"/>
<dbReference type="Gene3D" id="1.10.275.10">
    <property type="entry name" value="Fumarase/aspartase (N-terminal domain)"/>
    <property type="match status" value="1"/>
</dbReference>
<comment type="caution">
    <text evidence="7">The sequence shown here is derived from an EMBL/GenBank/DDBJ whole genome shotgun (WGS) entry which is preliminary data.</text>
</comment>
<keyword evidence="4" id="KW-0816">Tricarboxylic acid cycle</keyword>
<reference evidence="7" key="1">
    <citation type="submission" date="2023-08" db="EMBL/GenBank/DDBJ databases">
        <title>Genomic characterization of piscicolin 126 produced by Carnobacterium maltaromaticum CM22 strain isolated from salmon (Salmo salar).</title>
        <authorList>
            <person name="Gonzalez-Gragera E."/>
            <person name="Garcia-Lopez J.D."/>
            <person name="Teso-Perez C."/>
            <person name="Gimenez-Hernandez I."/>
            <person name="Peralta-Sanchez J.M."/>
            <person name="Valdivia E."/>
            <person name="Montalban-Lopez M."/>
            <person name="Martin-Platero A.M."/>
            <person name="Banos A."/>
            <person name="Martinez-Bueno M."/>
        </authorList>
    </citation>
    <scope>NUCLEOTIDE SEQUENCE</scope>
    <source>
        <strain evidence="7">CM22</strain>
    </source>
</reference>
<feature type="binding site" evidence="4">
    <location>
        <position position="188"/>
    </location>
    <ligand>
        <name>substrate</name>
    </ligand>
</feature>
<dbReference type="Gene3D" id="1.20.200.10">
    <property type="entry name" value="Fumarase/aspartase (Central domain)"/>
    <property type="match status" value="1"/>
</dbReference>
<dbReference type="SUPFAM" id="SSF48557">
    <property type="entry name" value="L-aspartase-like"/>
    <property type="match status" value="1"/>
</dbReference>
<feature type="domain" description="Fumarate lyase N-terminal" evidence="5">
    <location>
        <begin position="16"/>
        <end position="343"/>
    </location>
</feature>